<keyword evidence="3" id="KW-1185">Reference proteome</keyword>
<evidence type="ECO:0000313" key="3">
    <source>
        <dbReference type="Proteomes" id="UP000784294"/>
    </source>
</evidence>
<organism evidence="2 3">
    <name type="scientific">Protopolystoma xenopodis</name>
    <dbReference type="NCBI Taxonomy" id="117903"/>
    <lineage>
        <taxon>Eukaryota</taxon>
        <taxon>Metazoa</taxon>
        <taxon>Spiralia</taxon>
        <taxon>Lophotrochozoa</taxon>
        <taxon>Platyhelminthes</taxon>
        <taxon>Monogenea</taxon>
        <taxon>Polyopisthocotylea</taxon>
        <taxon>Polystomatidea</taxon>
        <taxon>Polystomatidae</taxon>
        <taxon>Protopolystoma</taxon>
    </lineage>
</organism>
<sequence>MTASLTESESGSQGNNCISYFISPPPPLFDQTWYHRPEIQSANSPGQSHHPTGPEGNTPTMSVGCGLHPHQGLFLPTGIHTQ</sequence>
<feature type="region of interest" description="Disordered" evidence="1">
    <location>
        <begin position="36"/>
        <end position="82"/>
    </location>
</feature>
<protein>
    <submittedName>
        <fullName evidence="2">Uncharacterized protein</fullName>
    </submittedName>
</protein>
<dbReference type="Proteomes" id="UP000784294">
    <property type="component" value="Unassembled WGS sequence"/>
</dbReference>
<accession>A0A448XCE6</accession>
<name>A0A448XCE6_9PLAT</name>
<evidence type="ECO:0000313" key="2">
    <source>
        <dbReference type="EMBL" id="VEL33539.1"/>
    </source>
</evidence>
<gene>
    <name evidence="2" type="ORF">PXEA_LOCUS26979</name>
</gene>
<reference evidence="2" key="1">
    <citation type="submission" date="2018-11" db="EMBL/GenBank/DDBJ databases">
        <authorList>
            <consortium name="Pathogen Informatics"/>
        </authorList>
    </citation>
    <scope>NUCLEOTIDE SEQUENCE</scope>
</reference>
<dbReference type="EMBL" id="CAAALY010245963">
    <property type="protein sequence ID" value="VEL33539.1"/>
    <property type="molecule type" value="Genomic_DNA"/>
</dbReference>
<evidence type="ECO:0000256" key="1">
    <source>
        <dbReference type="SAM" id="MobiDB-lite"/>
    </source>
</evidence>
<feature type="compositionally biased region" description="Polar residues" evidence="1">
    <location>
        <begin position="40"/>
        <end position="61"/>
    </location>
</feature>
<dbReference type="AlphaFoldDB" id="A0A448XCE6"/>
<proteinExistence type="predicted"/>
<comment type="caution">
    <text evidence="2">The sequence shown here is derived from an EMBL/GenBank/DDBJ whole genome shotgun (WGS) entry which is preliminary data.</text>
</comment>